<dbReference type="SUPFAM" id="SSF53335">
    <property type="entry name" value="S-adenosyl-L-methionine-dependent methyltransferases"/>
    <property type="match status" value="1"/>
</dbReference>
<proteinExistence type="predicted"/>
<gene>
    <name evidence="2" type="ORF">Osc7112_0740</name>
</gene>
<dbReference type="HOGENOM" id="CLU_622297_0_0_3"/>
<dbReference type="PATRIC" id="fig|179408.3.peg.915"/>
<dbReference type="Gene3D" id="3.40.50.150">
    <property type="entry name" value="Vaccinia Virus protein VP39"/>
    <property type="match status" value="1"/>
</dbReference>
<dbReference type="eggNOG" id="COG0500">
    <property type="taxonomic scope" value="Bacteria"/>
</dbReference>
<sequence length="439" mass="50207">MDNKESDILDKIRQQFDNSPYPRISLEHSPKNSPEVLYFHNLVTAYYLRNRKLINTEGKLILDAGCGTGYTSLVLALANPGAKIVGIDFSEESVKLAQQRLEYHEFKNAEFHVMKVEDIPKLCLQFDYINADEVLYILPDPLAGMQAMKSVLKPDGIIRTNLHSSLGRTGMFRAQAIFKLLGLLNDNPGKLEIEIVREMMNSLKDESMFKRLTWNSNQPKDEEWILMNYLLLGDKGYTVPEMFAALRTAGLELIQMVAWRRWELTDLFVDPDNLPVFLAASLPETSVEDQLHLFELLHPANRLLDFWCGHPGKAQPFVPVAEWTLADWQAAQVHLHPQLSTPQVREDLINCINDYREFEISSYVSLQAPVPVTLKSIMAACLLPLWDSPQSVQSLAERWLKLRPLHPVSLEPVTEKKAFDEVKDLLKELEALLYVLLKR</sequence>
<dbReference type="AlphaFoldDB" id="K9VB49"/>
<evidence type="ECO:0000313" key="2">
    <source>
        <dbReference type="EMBL" id="AFZ05328.1"/>
    </source>
</evidence>
<dbReference type="Pfam" id="PF13847">
    <property type="entry name" value="Methyltransf_31"/>
    <property type="match status" value="1"/>
</dbReference>
<organism evidence="2 3">
    <name type="scientific">Phormidium nigroviride PCC 7112</name>
    <dbReference type="NCBI Taxonomy" id="179408"/>
    <lineage>
        <taxon>Bacteria</taxon>
        <taxon>Bacillati</taxon>
        <taxon>Cyanobacteriota</taxon>
        <taxon>Cyanophyceae</taxon>
        <taxon>Oscillatoriophycideae</taxon>
        <taxon>Oscillatoriales</taxon>
        <taxon>Oscillatoriaceae</taxon>
        <taxon>Phormidium</taxon>
    </lineage>
</organism>
<keyword evidence="2" id="KW-0489">Methyltransferase</keyword>
<dbReference type="KEGG" id="oni:Osc7112_0740"/>
<accession>K9VB49</accession>
<dbReference type="PANTHER" id="PTHR45128">
    <property type="entry name" value="METHYLTRANSFERASE TYPE 11"/>
    <property type="match status" value="1"/>
</dbReference>
<evidence type="ECO:0000259" key="1">
    <source>
        <dbReference type="Pfam" id="PF13847"/>
    </source>
</evidence>
<dbReference type="GO" id="GO:0032259">
    <property type="term" value="P:methylation"/>
    <property type="evidence" value="ECO:0007669"/>
    <property type="project" value="UniProtKB-KW"/>
</dbReference>
<dbReference type="GO" id="GO:0008168">
    <property type="term" value="F:methyltransferase activity"/>
    <property type="evidence" value="ECO:0007669"/>
    <property type="project" value="UniProtKB-KW"/>
</dbReference>
<dbReference type="InterPro" id="IPR029063">
    <property type="entry name" value="SAM-dependent_MTases_sf"/>
</dbReference>
<dbReference type="Proteomes" id="UP000010478">
    <property type="component" value="Chromosome"/>
</dbReference>
<reference evidence="2 3" key="1">
    <citation type="submission" date="2012-05" db="EMBL/GenBank/DDBJ databases">
        <title>Finished chromosome of genome of Oscillatoria sp. PCC 7112.</title>
        <authorList>
            <consortium name="US DOE Joint Genome Institute"/>
            <person name="Gugger M."/>
            <person name="Coursin T."/>
            <person name="Rippka R."/>
            <person name="Tandeau De Marsac N."/>
            <person name="Huntemann M."/>
            <person name="Wei C.-L."/>
            <person name="Han J."/>
            <person name="Detter J.C."/>
            <person name="Han C."/>
            <person name="Tapia R."/>
            <person name="Davenport K."/>
            <person name="Daligault H."/>
            <person name="Erkkila T."/>
            <person name="Gu W."/>
            <person name="Munk A.C.C."/>
            <person name="Teshima H."/>
            <person name="Xu Y."/>
            <person name="Chain P."/>
            <person name="Chen A."/>
            <person name="Krypides N."/>
            <person name="Mavromatis K."/>
            <person name="Markowitz V."/>
            <person name="Szeto E."/>
            <person name="Ivanova N."/>
            <person name="Mikhailova N."/>
            <person name="Ovchinnikova G."/>
            <person name="Pagani I."/>
            <person name="Pati A."/>
            <person name="Goodwin L."/>
            <person name="Peters L."/>
            <person name="Pitluck S."/>
            <person name="Woyke T."/>
            <person name="Kerfeld C."/>
        </authorList>
    </citation>
    <scope>NUCLEOTIDE SEQUENCE [LARGE SCALE GENOMIC DNA]</scope>
    <source>
        <strain evidence="2 3">PCC 7112</strain>
    </source>
</reference>
<dbReference type="OrthoDB" id="649979at2"/>
<evidence type="ECO:0000313" key="3">
    <source>
        <dbReference type="Proteomes" id="UP000010478"/>
    </source>
</evidence>
<dbReference type="STRING" id="179408.Osc7112_0740"/>
<dbReference type="InterPro" id="IPR053173">
    <property type="entry name" value="SAM-binding_MTase"/>
</dbReference>
<dbReference type="PANTHER" id="PTHR45128:SF1">
    <property type="entry name" value="S-ADENOSYLMETHIONINE-DEPENDENT METHYLTRANSFERASE RV2258C"/>
    <property type="match status" value="1"/>
</dbReference>
<keyword evidence="3" id="KW-1185">Reference proteome</keyword>
<feature type="domain" description="Methyltransferase" evidence="1">
    <location>
        <begin position="57"/>
        <end position="164"/>
    </location>
</feature>
<dbReference type="EMBL" id="CP003614">
    <property type="protein sequence ID" value="AFZ05328.1"/>
    <property type="molecule type" value="Genomic_DNA"/>
</dbReference>
<keyword evidence="2" id="KW-0808">Transferase</keyword>
<dbReference type="CDD" id="cd02440">
    <property type="entry name" value="AdoMet_MTases"/>
    <property type="match status" value="1"/>
</dbReference>
<protein>
    <submittedName>
        <fullName evidence="2">Methyltransferase type 12</fullName>
    </submittedName>
</protein>
<dbReference type="InterPro" id="IPR025714">
    <property type="entry name" value="Methyltranfer_dom"/>
</dbReference>
<name>K9VB49_9CYAN</name>
<dbReference type="RefSeq" id="WP_015174658.1">
    <property type="nucleotide sequence ID" value="NC_019729.1"/>
</dbReference>